<evidence type="ECO:0000313" key="3">
    <source>
        <dbReference type="EMBL" id="STH68616.1"/>
    </source>
</evidence>
<evidence type="ECO:0000259" key="1">
    <source>
        <dbReference type="PROSITE" id="PS50532"/>
    </source>
</evidence>
<dbReference type="Proteomes" id="UP000254219">
    <property type="component" value="Unassembled WGS sequence"/>
</dbReference>
<evidence type="ECO:0000313" key="4">
    <source>
        <dbReference type="EMBL" id="STO41002.1"/>
    </source>
</evidence>
<proteinExistence type="predicted"/>
<dbReference type="EMBL" id="UGBT01000001">
    <property type="protein sequence ID" value="STH68616.1"/>
    <property type="molecule type" value="Genomic_DNA"/>
</dbReference>
<gene>
    <name evidence="2" type="ORF">NCTC11181_04327</name>
    <name evidence="3" type="ORF">NCTC11341_00089</name>
    <name evidence="4" type="ORF">NCTC9706_05339</name>
</gene>
<dbReference type="AlphaFoldDB" id="A0A0M1UJR5"/>
<dbReference type="Proteomes" id="UP000254460">
    <property type="component" value="Unassembled WGS sequence"/>
</dbReference>
<sequence length="94" mass="10617">MEYRTWITEALRLHFEEHLPRVVAGRRLGVPKSTVCGMFVRFRNAGLSWPLPAGMSEQELDALLYGSASTVPVVLTESTVMPKLPVVKKRPRRP</sequence>
<dbReference type="Proteomes" id="UP000254428">
    <property type="component" value="Unassembled WGS sequence"/>
</dbReference>
<evidence type="ECO:0000313" key="5">
    <source>
        <dbReference type="Proteomes" id="UP000254219"/>
    </source>
</evidence>
<dbReference type="EMBL" id="UFYN01000003">
    <property type="protein sequence ID" value="STE74916.1"/>
    <property type="molecule type" value="Genomic_DNA"/>
</dbReference>
<name>A0A0M1UJR5_ECOLX</name>
<dbReference type="EMBL" id="UGGJ01000007">
    <property type="protein sequence ID" value="STO41002.1"/>
    <property type="molecule type" value="Genomic_DNA"/>
</dbReference>
<evidence type="ECO:0000313" key="2">
    <source>
        <dbReference type="EMBL" id="STE74916.1"/>
    </source>
</evidence>
<reference evidence="5 6" key="1">
    <citation type="submission" date="2018-06" db="EMBL/GenBank/DDBJ databases">
        <authorList>
            <consortium name="Pathogen Informatics"/>
            <person name="Doyle S."/>
        </authorList>
    </citation>
    <scope>NUCLEOTIDE SEQUENCE [LARGE SCALE GENOMIC DNA]</scope>
    <source>
        <strain evidence="2 5">NCTC11181</strain>
        <strain evidence="3 6">NCTC11341</strain>
        <strain evidence="4 7">NCTC9706</strain>
    </source>
</reference>
<evidence type="ECO:0000313" key="6">
    <source>
        <dbReference type="Proteomes" id="UP000254428"/>
    </source>
</evidence>
<dbReference type="PROSITE" id="PS50532">
    <property type="entry name" value="HTH_IS408"/>
    <property type="match status" value="1"/>
</dbReference>
<evidence type="ECO:0000313" key="7">
    <source>
        <dbReference type="Proteomes" id="UP000254460"/>
    </source>
</evidence>
<organism evidence="4 7">
    <name type="scientific">Escherichia coli</name>
    <dbReference type="NCBI Taxonomy" id="562"/>
    <lineage>
        <taxon>Bacteria</taxon>
        <taxon>Pseudomonadati</taxon>
        <taxon>Pseudomonadota</taxon>
        <taxon>Gammaproteobacteria</taxon>
        <taxon>Enterobacterales</taxon>
        <taxon>Enterobacteriaceae</taxon>
        <taxon>Escherichia</taxon>
    </lineage>
</organism>
<accession>A0A0M1UJR5</accession>
<feature type="domain" description="HTH IS408-type" evidence="1">
    <location>
        <begin position="7"/>
        <end position="91"/>
    </location>
</feature>
<dbReference type="InterPro" id="IPR017895">
    <property type="entry name" value="HTH_IS408/IS1162_type"/>
</dbReference>
<protein>
    <submittedName>
        <fullName evidence="4">Transposase</fullName>
    </submittedName>
</protein>